<evidence type="ECO:0000313" key="12">
    <source>
        <dbReference type="Proteomes" id="UP001235303"/>
    </source>
</evidence>
<dbReference type="InterPro" id="IPR002934">
    <property type="entry name" value="Polymerase_NTP_transf_dom"/>
</dbReference>
<feature type="domain" description="Polymerase nucleotidyl transferase" evidence="10">
    <location>
        <begin position="27"/>
        <end position="103"/>
    </location>
</feature>
<dbReference type="PANTHER" id="PTHR33571">
    <property type="entry name" value="SSL8005 PROTEIN"/>
    <property type="match status" value="1"/>
</dbReference>
<evidence type="ECO:0000256" key="8">
    <source>
        <dbReference type="ARBA" id="ARBA00022842"/>
    </source>
</evidence>
<evidence type="ECO:0000256" key="1">
    <source>
        <dbReference type="ARBA" id="ARBA00001946"/>
    </source>
</evidence>
<dbReference type="Gene3D" id="3.30.460.10">
    <property type="entry name" value="Beta Polymerase, domain 2"/>
    <property type="match status" value="1"/>
</dbReference>
<keyword evidence="6" id="KW-0547">Nucleotide-binding</keyword>
<accession>A0ABT7AWU5</accession>
<evidence type="ECO:0000256" key="4">
    <source>
        <dbReference type="ARBA" id="ARBA00022695"/>
    </source>
</evidence>
<sequence length="105" mass="11965">MTNQTQENGLTAETVLQILREQPNLFQEYQIKTMALFGSTARNQATSTSDLDFLVEFQVDPTLGLYMGLKLFLEQLFQRNVDLVIQSDIKPQIRTNIIQEAIDVA</sequence>
<keyword evidence="7" id="KW-0067">ATP-binding</keyword>
<dbReference type="SUPFAM" id="SSF81301">
    <property type="entry name" value="Nucleotidyltransferase"/>
    <property type="match status" value="1"/>
</dbReference>
<keyword evidence="12" id="KW-1185">Reference proteome</keyword>
<dbReference type="Proteomes" id="UP001235303">
    <property type="component" value="Unassembled WGS sequence"/>
</dbReference>
<dbReference type="InterPro" id="IPR043519">
    <property type="entry name" value="NT_sf"/>
</dbReference>
<dbReference type="Pfam" id="PF01909">
    <property type="entry name" value="NTP_transf_2"/>
    <property type="match status" value="1"/>
</dbReference>
<keyword evidence="3" id="KW-0808">Transferase</keyword>
<comment type="similarity">
    <text evidence="9">Belongs to the MntA antitoxin family.</text>
</comment>
<comment type="cofactor">
    <cofactor evidence="1">
        <name>Mg(2+)</name>
        <dbReference type="ChEBI" id="CHEBI:18420"/>
    </cofactor>
</comment>
<reference evidence="11 12" key="1">
    <citation type="submission" date="2023-01" db="EMBL/GenBank/DDBJ databases">
        <title>Novel diversity within Roseofilum (Cyanobacteria; Desertifilaceae) from marine benthic mats with descriptions of four novel species.</title>
        <authorList>
            <person name="Wang Y."/>
            <person name="Berthold D.E."/>
            <person name="Hu J."/>
            <person name="Lefler F.W."/>
            <person name="Laughinghouse H.D. IV."/>
        </authorList>
    </citation>
    <scope>NUCLEOTIDE SEQUENCE [LARGE SCALE GENOMIC DNA]</scope>
    <source>
        <strain evidence="11 12">BLCC-M154</strain>
    </source>
</reference>
<evidence type="ECO:0000256" key="9">
    <source>
        <dbReference type="ARBA" id="ARBA00038276"/>
    </source>
</evidence>
<evidence type="ECO:0000256" key="5">
    <source>
        <dbReference type="ARBA" id="ARBA00022723"/>
    </source>
</evidence>
<gene>
    <name evidence="11" type="ORF">PMG71_18365</name>
</gene>
<keyword evidence="2" id="KW-1277">Toxin-antitoxin system</keyword>
<dbReference type="PANTHER" id="PTHR33571:SF12">
    <property type="entry name" value="BSL3053 PROTEIN"/>
    <property type="match status" value="1"/>
</dbReference>
<proteinExistence type="inferred from homology"/>
<comment type="caution">
    <text evidence="11">The sequence shown here is derived from an EMBL/GenBank/DDBJ whole genome shotgun (WGS) entry which is preliminary data.</text>
</comment>
<evidence type="ECO:0000256" key="7">
    <source>
        <dbReference type="ARBA" id="ARBA00022840"/>
    </source>
</evidence>
<dbReference type="RefSeq" id="WP_283755152.1">
    <property type="nucleotide sequence ID" value="NZ_JAQOSP010000116.1"/>
</dbReference>
<dbReference type="InterPro" id="IPR052038">
    <property type="entry name" value="Type-VII_TA_antitoxin"/>
</dbReference>
<evidence type="ECO:0000256" key="3">
    <source>
        <dbReference type="ARBA" id="ARBA00022679"/>
    </source>
</evidence>
<keyword evidence="4" id="KW-0548">Nucleotidyltransferase</keyword>
<evidence type="ECO:0000256" key="6">
    <source>
        <dbReference type="ARBA" id="ARBA00022741"/>
    </source>
</evidence>
<dbReference type="CDD" id="cd05403">
    <property type="entry name" value="NT_KNTase_like"/>
    <property type="match status" value="1"/>
</dbReference>
<name>A0ABT7AWU5_9CYAN</name>
<keyword evidence="8" id="KW-0460">Magnesium</keyword>
<dbReference type="EMBL" id="JAQOSP010000116">
    <property type="protein sequence ID" value="MDJ1171399.1"/>
    <property type="molecule type" value="Genomic_DNA"/>
</dbReference>
<evidence type="ECO:0000259" key="10">
    <source>
        <dbReference type="Pfam" id="PF01909"/>
    </source>
</evidence>
<organism evidence="11 12">
    <name type="scientific">Roseofilum acuticapitatum BLCC-M154</name>
    <dbReference type="NCBI Taxonomy" id="3022444"/>
    <lineage>
        <taxon>Bacteria</taxon>
        <taxon>Bacillati</taxon>
        <taxon>Cyanobacteriota</taxon>
        <taxon>Cyanophyceae</taxon>
        <taxon>Desertifilales</taxon>
        <taxon>Desertifilaceae</taxon>
        <taxon>Roseofilum</taxon>
        <taxon>Roseofilum acuticapitatum</taxon>
    </lineage>
</organism>
<evidence type="ECO:0000256" key="2">
    <source>
        <dbReference type="ARBA" id="ARBA00022649"/>
    </source>
</evidence>
<protein>
    <submittedName>
        <fullName evidence="11">Nucleotidyltransferase family protein</fullName>
    </submittedName>
</protein>
<keyword evidence="5" id="KW-0479">Metal-binding</keyword>
<evidence type="ECO:0000313" key="11">
    <source>
        <dbReference type="EMBL" id="MDJ1171399.1"/>
    </source>
</evidence>